<gene>
    <name evidence="1" type="ORF">ABVT43_11095</name>
</gene>
<evidence type="ECO:0000313" key="2">
    <source>
        <dbReference type="Proteomes" id="UP001548189"/>
    </source>
</evidence>
<name>A0ABV2BUR3_9GAMM</name>
<sequence length="333" mass="38110">MKKIIKFLVIVSIFNVLYVSAVVKEQLEQLLIENITYKESLISYLIIDFNQDGYEDVLLLSRRGSSIFLSKGEIFTEVHGDIGQYINSSNVVIVEEKGKLALRIISNEAPMELELLYFLSEDEKQINRELIKETCKELVEQCISRTHKNYKLKPYFSSEEEFQKNFYHGSLKDVVSNKKSKLLHSKSEEVAETYLAVNTVNSAISSDIVRVFDRTTNEFVGYVNLWTNKFVSLKFLPIDTAKHSKNDIRPNFEVYQVYGEEPVVRLKEVPKEKVGAIVGAPIVAEEKRIENKDDSNKKQAITSEQQQASPKMFNLKLKINMKSLKKSAGYGIG</sequence>
<protein>
    <submittedName>
        <fullName evidence="1">Uncharacterized protein</fullName>
    </submittedName>
</protein>
<comment type="caution">
    <text evidence="1">The sequence shown here is derived from an EMBL/GenBank/DDBJ whole genome shotgun (WGS) entry which is preliminary data.</text>
</comment>
<evidence type="ECO:0000313" key="1">
    <source>
        <dbReference type="EMBL" id="MET1255672.1"/>
    </source>
</evidence>
<accession>A0ABV2BUR3</accession>
<proteinExistence type="predicted"/>
<dbReference type="Proteomes" id="UP001548189">
    <property type="component" value="Unassembled WGS sequence"/>
</dbReference>
<keyword evidence="2" id="KW-1185">Reference proteome</keyword>
<reference evidence="1 2" key="1">
    <citation type="submission" date="2024-06" db="EMBL/GenBank/DDBJ databases">
        <authorList>
            <person name="Li F."/>
        </authorList>
    </citation>
    <scope>NUCLEOTIDE SEQUENCE [LARGE SCALE GENOMIC DNA]</scope>
    <source>
        <strain evidence="1 2">GXAS 311</strain>
    </source>
</reference>
<dbReference type="EMBL" id="JBEVCJ010000012">
    <property type="protein sequence ID" value="MET1255672.1"/>
    <property type="molecule type" value="Genomic_DNA"/>
</dbReference>
<organism evidence="1 2">
    <name type="scientific">Aliikangiella maris</name>
    <dbReference type="NCBI Taxonomy" id="3162458"/>
    <lineage>
        <taxon>Bacteria</taxon>
        <taxon>Pseudomonadati</taxon>
        <taxon>Pseudomonadota</taxon>
        <taxon>Gammaproteobacteria</taxon>
        <taxon>Oceanospirillales</taxon>
        <taxon>Pleioneaceae</taxon>
        <taxon>Aliikangiella</taxon>
    </lineage>
</organism>